<comment type="caution">
    <text evidence="2">The sequence shown here is derived from an EMBL/GenBank/DDBJ whole genome shotgun (WGS) entry which is preliminary data.</text>
</comment>
<keyword evidence="1" id="KW-0812">Transmembrane</keyword>
<accession>A0ABR5VS73</accession>
<keyword evidence="1" id="KW-0472">Membrane</keyword>
<dbReference type="EMBL" id="LVCM01000015">
    <property type="protein sequence ID" value="KYL33369.1"/>
    <property type="molecule type" value="Genomic_DNA"/>
</dbReference>
<dbReference type="RefSeq" id="WP_064386029.1">
    <property type="nucleotide sequence ID" value="NZ_LVCM01000015.1"/>
</dbReference>
<name>A0ABR5VS73_9GAMM</name>
<organism evidence="2 3">
    <name type="scientific">Pseudoalteromonas agarivorans</name>
    <dbReference type="NCBI Taxonomy" id="176102"/>
    <lineage>
        <taxon>Bacteria</taxon>
        <taxon>Pseudomonadati</taxon>
        <taxon>Pseudomonadota</taxon>
        <taxon>Gammaproteobacteria</taxon>
        <taxon>Alteromonadales</taxon>
        <taxon>Pseudoalteromonadaceae</taxon>
        <taxon>Pseudoalteromonas</taxon>
    </lineage>
</organism>
<dbReference type="Proteomes" id="UP000075621">
    <property type="component" value="Unassembled WGS sequence"/>
</dbReference>
<evidence type="ECO:0000256" key="1">
    <source>
        <dbReference type="SAM" id="Phobius"/>
    </source>
</evidence>
<gene>
    <name evidence="2" type="ORF">A2I98_13640</name>
</gene>
<evidence type="ECO:0000313" key="3">
    <source>
        <dbReference type="Proteomes" id="UP000075621"/>
    </source>
</evidence>
<protein>
    <recommendedName>
        <fullName evidence="4">SMODS and SLOG-associating 2TM effector domain-containing protein</fullName>
    </recommendedName>
</protein>
<feature type="transmembrane region" description="Helical" evidence="1">
    <location>
        <begin position="53"/>
        <end position="74"/>
    </location>
</feature>
<reference evidence="2 3" key="1">
    <citation type="submission" date="2016-03" db="EMBL/GenBank/DDBJ databases">
        <authorList>
            <person name="Zhang H."/>
            <person name="Liu R."/>
            <person name="Wang M."/>
            <person name="Wang H."/>
            <person name="Wang L."/>
            <person name="Song L."/>
        </authorList>
    </citation>
    <scope>NUCLEOTIDE SEQUENCE [LARGE SCALE GENOMIC DNA]</scope>
    <source>
        <strain evidence="2 3">DSM 16098</strain>
    </source>
</reference>
<evidence type="ECO:0008006" key="4">
    <source>
        <dbReference type="Google" id="ProtNLM"/>
    </source>
</evidence>
<keyword evidence="1" id="KW-1133">Transmembrane helix</keyword>
<evidence type="ECO:0000313" key="2">
    <source>
        <dbReference type="EMBL" id="KYL33369.1"/>
    </source>
</evidence>
<sequence>MALTYAVINKNDKRHNSDPIDDDVAIDEIDFYIAEYTKRVTNFEAKKKINERFTFVSLVIVLLSAGLIYSPFLFGVDVLEYGYLRLIVSLFLSIAGMILFVSYLVNRLKGYTRAWSRNRLMKEQLEILAREYRLSIRGKKLPTDREYINIEQENILSKLFELESKNRIETHVDIVGDYIAAHEGVFGWVKGLRK</sequence>
<proteinExistence type="predicted"/>
<feature type="transmembrane region" description="Helical" evidence="1">
    <location>
        <begin position="86"/>
        <end position="105"/>
    </location>
</feature>